<keyword evidence="6" id="KW-1185">Reference proteome</keyword>
<dbReference type="GO" id="GO:0008168">
    <property type="term" value="F:methyltransferase activity"/>
    <property type="evidence" value="ECO:0007669"/>
    <property type="project" value="UniProtKB-KW"/>
</dbReference>
<proteinExistence type="inferred from homology"/>
<reference evidence="5" key="1">
    <citation type="submission" date="2020-06" db="EMBL/GenBank/DDBJ databases">
        <authorList>
            <consortium name="Plant Systems Biology data submission"/>
        </authorList>
    </citation>
    <scope>NUCLEOTIDE SEQUENCE</scope>
    <source>
        <strain evidence="5">D6</strain>
    </source>
</reference>
<dbReference type="Gene3D" id="2.40.30.70">
    <property type="entry name" value="YaeB-like"/>
    <property type="match status" value="1"/>
</dbReference>
<dbReference type="PROSITE" id="PS51668">
    <property type="entry name" value="TSAA_2"/>
    <property type="match status" value="1"/>
</dbReference>
<dbReference type="EMBL" id="CAICTM010000205">
    <property type="protein sequence ID" value="CAB9504724.1"/>
    <property type="molecule type" value="Genomic_DNA"/>
</dbReference>
<dbReference type="InterPro" id="IPR040372">
    <property type="entry name" value="YaeB-like"/>
</dbReference>
<dbReference type="InterPro" id="IPR036413">
    <property type="entry name" value="YaeB-like_sf"/>
</dbReference>
<dbReference type="NCBIfam" id="TIGR00104">
    <property type="entry name" value="tRNA_TsaA"/>
    <property type="match status" value="1"/>
</dbReference>
<dbReference type="InterPro" id="IPR023370">
    <property type="entry name" value="TrmO-like_N"/>
</dbReference>
<dbReference type="PANTHER" id="PTHR12818:SF0">
    <property type="entry name" value="TRNA (ADENINE(37)-N6)-METHYLTRANSFERASE"/>
    <property type="match status" value="1"/>
</dbReference>
<accession>A0A9N8DRQ9</accession>
<dbReference type="PANTHER" id="PTHR12818">
    <property type="entry name" value="TRNA (ADENINE(37)-N6)-METHYLTRANSFERASE"/>
    <property type="match status" value="1"/>
</dbReference>
<feature type="region of interest" description="Disordered" evidence="3">
    <location>
        <begin position="171"/>
        <end position="202"/>
    </location>
</feature>
<evidence type="ECO:0000256" key="1">
    <source>
        <dbReference type="ARBA" id="ARBA00022691"/>
    </source>
</evidence>
<name>A0A9N8DRQ9_9STRA</name>
<dbReference type="GO" id="GO:0032259">
    <property type="term" value="P:methylation"/>
    <property type="evidence" value="ECO:0007669"/>
    <property type="project" value="UniProtKB-KW"/>
</dbReference>
<dbReference type="Pfam" id="PF01980">
    <property type="entry name" value="TrmO_N"/>
    <property type="match status" value="1"/>
</dbReference>
<feature type="domain" description="TsaA-like" evidence="4">
    <location>
        <begin position="105"/>
        <end position="247"/>
    </location>
</feature>
<evidence type="ECO:0000259" key="4">
    <source>
        <dbReference type="PROSITE" id="PS51668"/>
    </source>
</evidence>
<keyword evidence="1" id="KW-0949">S-adenosyl-L-methionine</keyword>
<protein>
    <submittedName>
        <fullName evidence="5">S-adenosylmethionine-dependent methyltransferase RcsF</fullName>
    </submittedName>
</protein>
<evidence type="ECO:0000256" key="2">
    <source>
        <dbReference type="ARBA" id="ARBA00033753"/>
    </source>
</evidence>
<keyword evidence="5" id="KW-0808">Transferase</keyword>
<evidence type="ECO:0000313" key="5">
    <source>
        <dbReference type="EMBL" id="CAB9504724.1"/>
    </source>
</evidence>
<sequence length="394" mass="43576">MISSSSSSSSSSNGNNNNQSLLGVVLFLGGALGYWYHQSEVARISKQAEDRRREERTGRIRAEVKLRTLSKEKEALEWQLTTTDSATASTNGGTTKSSVNHPMVLRCVGTVVSPYTKRMGTPRQGSLVPSSRAFIQIDGSTLQMEALDGMEDYSHLWILFGFHANTTSATTSNTKKAKVRPPRAPHKVGQLATRSPHRPNPIGLSLVKMERLDTKLKRVHISALDLVHGTPVYDIKPVVPWDIPGHHHDNNHNSSSNNALQVPDWVSQKDEIHTVQFTPQAETAWQTLLQQGRMAPLYTPQNDSDAEASRATLVEILAQDPRSSHKGLKVNQRGTTNKSSQTYSLIFCQTQVNFVVLSWGVQVESVTAVDFDDDAYVEGIPLIFEQKQQPVQAD</sequence>
<dbReference type="OrthoDB" id="4882at2759"/>
<dbReference type="Gene3D" id="3.30.2310.10">
    <property type="entry name" value="YaeB-like"/>
    <property type="match status" value="1"/>
</dbReference>
<comment type="caution">
    <text evidence="5">The sequence shown here is derived from an EMBL/GenBank/DDBJ whole genome shotgun (WGS) entry which is preliminary data.</text>
</comment>
<feature type="compositionally biased region" description="Basic residues" evidence="3">
    <location>
        <begin position="175"/>
        <end position="186"/>
    </location>
</feature>
<keyword evidence="5" id="KW-0489">Methyltransferase</keyword>
<evidence type="ECO:0000313" key="6">
    <source>
        <dbReference type="Proteomes" id="UP001153069"/>
    </source>
</evidence>
<dbReference type="SUPFAM" id="SSF118196">
    <property type="entry name" value="YaeB-like"/>
    <property type="match status" value="1"/>
</dbReference>
<dbReference type="AlphaFoldDB" id="A0A9N8DRQ9"/>
<gene>
    <name evidence="5" type="ORF">SEMRO_206_G086580.1</name>
</gene>
<dbReference type="Proteomes" id="UP001153069">
    <property type="component" value="Unassembled WGS sequence"/>
</dbReference>
<organism evidence="5 6">
    <name type="scientific">Seminavis robusta</name>
    <dbReference type="NCBI Taxonomy" id="568900"/>
    <lineage>
        <taxon>Eukaryota</taxon>
        <taxon>Sar</taxon>
        <taxon>Stramenopiles</taxon>
        <taxon>Ochrophyta</taxon>
        <taxon>Bacillariophyta</taxon>
        <taxon>Bacillariophyceae</taxon>
        <taxon>Bacillariophycidae</taxon>
        <taxon>Naviculales</taxon>
        <taxon>Naviculaceae</taxon>
        <taxon>Seminavis</taxon>
    </lineage>
</organism>
<comment type="similarity">
    <text evidence="2">Belongs to the tRNA methyltransferase O family.</text>
</comment>
<dbReference type="InterPro" id="IPR036414">
    <property type="entry name" value="YaeB_N_sf"/>
</dbReference>
<evidence type="ECO:0000256" key="3">
    <source>
        <dbReference type="SAM" id="MobiDB-lite"/>
    </source>
</evidence>
<dbReference type="CDD" id="cd09281">
    <property type="entry name" value="UPF0066"/>
    <property type="match status" value="1"/>
</dbReference>